<reference evidence="7" key="1">
    <citation type="journal article" date="2020" name="Biotechnol. Biofuels">
        <title>New insights from the biogas microbiome by comprehensive genome-resolved metagenomics of nearly 1600 species originating from multiple anaerobic digesters.</title>
        <authorList>
            <person name="Campanaro S."/>
            <person name="Treu L."/>
            <person name="Rodriguez-R L.M."/>
            <person name="Kovalovszki A."/>
            <person name="Ziels R.M."/>
            <person name="Maus I."/>
            <person name="Zhu X."/>
            <person name="Kougias P.G."/>
            <person name="Basile A."/>
            <person name="Luo G."/>
            <person name="Schluter A."/>
            <person name="Konstantinidis K.T."/>
            <person name="Angelidaki I."/>
        </authorList>
    </citation>
    <scope>NUCLEOTIDE SEQUENCE</scope>
    <source>
        <strain evidence="7">AS01afH2WH_6</strain>
    </source>
</reference>
<feature type="active site" description="Proton donor" evidence="6">
    <location>
        <position position="20"/>
    </location>
</feature>
<comment type="subcellular location">
    <subcellularLocation>
        <location evidence="6">Cytoplasm</location>
    </subcellularLocation>
</comment>
<dbReference type="NCBIfam" id="NF008761">
    <property type="entry name" value="PRK11797.1"/>
    <property type="match status" value="1"/>
</dbReference>
<dbReference type="GO" id="GO:0019303">
    <property type="term" value="P:D-ribose catabolic process"/>
    <property type="evidence" value="ECO:0007669"/>
    <property type="project" value="UniProtKB-UniRule"/>
</dbReference>
<evidence type="ECO:0000256" key="3">
    <source>
        <dbReference type="ARBA" id="ARBA00022490"/>
    </source>
</evidence>
<evidence type="ECO:0000313" key="7">
    <source>
        <dbReference type="EMBL" id="NLT80475.1"/>
    </source>
</evidence>
<dbReference type="GO" id="GO:0048029">
    <property type="term" value="F:monosaccharide binding"/>
    <property type="evidence" value="ECO:0007669"/>
    <property type="project" value="InterPro"/>
</dbReference>
<comment type="catalytic activity">
    <reaction evidence="1 6">
        <text>beta-D-ribopyranose = beta-D-ribofuranose</text>
        <dbReference type="Rhea" id="RHEA:25432"/>
        <dbReference type="ChEBI" id="CHEBI:27476"/>
        <dbReference type="ChEBI" id="CHEBI:47002"/>
        <dbReference type="EC" id="5.4.99.62"/>
    </reaction>
</comment>
<dbReference type="InterPro" id="IPR023064">
    <property type="entry name" value="D-ribose_pyranase"/>
</dbReference>
<sequence>MKKTGILNSKLAKIADDLGHTDTVCIGDLGLPVPDGVEKIDLALTPGMPSFQDVLDVYLENVLIEKVFLAEEIKTLNPQQLTSILDKLQPQTEVVYVSHEQLKERTSRCKAVVRTGEATPYSNVILQSGVII</sequence>
<keyword evidence="5 6" id="KW-0119">Carbohydrate metabolism</keyword>
<feature type="binding site" evidence="6">
    <location>
        <begin position="121"/>
        <end position="123"/>
    </location>
    <ligand>
        <name>substrate</name>
    </ligand>
</feature>
<comment type="similarity">
    <text evidence="6">Belongs to the RbsD / FucU family. RbsD subfamily.</text>
</comment>
<dbReference type="GO" id="GO:0062193">
    <property type="term" value="F:D-ribose pyranase activity"/>
    <property type="evidence" value="ECO:0007669"/>
    <property type="project" value="UniProtKB-EC"/>
</dbReference>
<comment type="caution">
    <text evidence="7">The sequence shown here is derived from an EMBL/GenBank/DDBJ whole genome shotgun (WGS) entry which is preliminary data.</text>
</comment>
<comment type="pathway">
    <text evidence="6">Carbohydrate metabolism; D-ribose degradation; D-ribose 5-phosphate from beta-D-ribopyranose: step 1/2.</text>
</comment>
<dbReference type="HAMAP" id="MF_01661">
    <property type="entry name" value="D_rib_pyranase"/>
    <property type="match status" value="1"/>
</dbReference>
<name>A0A971D0J2_9BIFI</name>
<evidence type="ECO:0000256" key="5">
    <source>
        <dbReference type="ARBA" id="ARBA00023277"/>
    </source>
</evidence>
<comment type="function">
    <text evidence="6">Catalyzes the interconversion of beta-pyran and beta-furan forms of D-ribose.</text>
</comment>
<dbReference type="RefSeq" id="WP_273174695.1">
    <property type="nucleotide sequence ID" value="NZ_CP181270.1"/>
</dbReference>
<dbReference type="Gene3D" id="3.40.1650.10">
    <property type="entry name" value="RbsD-like domain"/>
    <property type="match status" value="1"/>
</dbReference>
<dbReference type="Pfam" id="PF05025">
    <property type="entry name" value="RbsD_FucU"/>
    <property type="match status" value="1"/>
</dbReference>
<dbReference type="Proteomes" id="UP000767327">
    <property type="component" value="Unassembled WGS sequence"/>
</dbReference>
<dbReference type="SUPFAM" id="SSF102546">
    <property type="entry name" value="RbsD-like"/>
    <property type="match status" value="1"/>
</dbReference>
<feature type="binding site" evidence="6">
    <location>
        <position position="28"/>
    </location>
    <ligand>
        <name>substrate</name>
    </ligand>
</feature>
<proteinExistence type="inferred from homology"/>
<reference evidence="7" key="2">
    <citation type="submission" date="2020-01" db="EMBL/GenBank/DDBJ databases">
        <authorList>
            <person name="Campanaro S."/>
        </authorList>
    </citation>
    <scope>NUCLEOTIDE SEQUENCE</scope>
    <source>
        <strain evidence="7">AS01afH2WH_6</strain>
    </source>
</reference>
<dbReference type="AlphaFoldDB" id="A0A971D0J2"/>
<dbReference type="GO" id="GO:0005829">
    <property type="term" value="C:cytosol"/>
    <property type="evidence" value="ECO:0007669"/>
    <property type="project" value="TreeGrafter"/>
</dbReference>
<protein>
    <recommendedName>
        <fullName evidence="2 6">D-ribose pyranase</fullName>
        <ecNumber evidence="2 6">5.4.99.62</ecNumber>
    </recommendedName>
</protein>
<gene>
    <name evidence="6 7" type="primary">rbsD</name>
    <name evidence="7" type="ORF">GXW98_09395</name>
</gene>
<feature type="binding site" evidence="6">
    <location>
        <position position="99"/>
    </location>
    <ligand>
        <name>substrate</name>
    </ligand>
</feature>
<evidence type="ECO:0000256" key="6">
    <source>
        <dbReference type="HAMAP-Rule" id="MF_01661"/>
    </source>
</evidence>
<comment type="subunit">
    <text evidence="6">Homodecamer.</text>
</comment>
<dbReference type="PANTHER" id="PTHR37831:SF1">
    <property type="entry name" value="D-RIBOSE PYRANASE"/>
    <property type="match status" value="1"/>
</dbReference>
<evidence type="ECO:0000256" key="4">
    <source>
        <dbReference type="ARBA" id="ARBA00023235"/>
    </source>
</evidence>
<evidence type="ECO:0000256" key="2">
    <source>
        <dbReference type="ARBA" id="ARBA00012862"/>
    </source>
</evidence>
<dbReference type="InterPro" id="IPR023750">
    <property type="entry name" value="RbsD-like_sf"/>
</dbReference>
<organism evidence="7 8">
    <name type="scientific">Bifidobacterium crudilactis</name>
    <dbReference type="NCBI Taxonomy" id="327277"/>
    <lineage>
        <taxon>Bacteria</taxon>
        <taxon>Bacillati</taxon>
        <taxon>Actinomycetota</taxon>
        <taxon>Actinomycetes</taxon>
        <taxon>Bifidobacteriales</taxon>
        <taxon>Bifidobacteriaceae</taxon>
        <taxon>Bifidobacterium</taxon>
    </lineage>
</organism>
<keyword evidence="3 6" id="KW-0963">Cytoplasm</keyword>
<dbReference type="EC" id="5.4.99.62" evidence="2 6"/>
<dbReference type="GO" id="GO:0016872">
    <property type="term" value="F:intramolecular lyase activity"/>
    <property type="evidence" value="ECO:0007669"/>
    <property type="project" value="UniProtKB-UniRule"/>
</dbReference>
<dbReference type="PANTHER" id="PTHR37831">
    <property type="entry name" value="D-RIBOSE PYRANASE"/>
    <property type="match status" value="1"/>
</dbReference>
<evidence type="ECO:0000256" key="1">
    <source>
        <dbReference type="ARBA" id="ARBA00000223"/>
    </source>
</evidence>
<dbReference type="EMBL" id="JAAXZR010000028">
    <property type="protein sequence ID" value="NLT80475.1"/>
    <property type="molecule type" value="Genomic_DNA"/>
</dbReference>
<evidence type="ECO:0000313" key="8">
    <source>
        <dbReference type="Proteomes" id="UP000767327"/>
    </source>
</evidence>
<dbReference type="InterPro" id="IPR007721">
    <property type="entry name" value="RbsD_FucU"/>
</dbReference>
<keyword evidence="4 6" id="KW-0413">Isomerase</keyword>
<accession>A0A971D0J2</accession>